<dbReference type="AlphaFoldDB" id="A0AA88CSY4"/>
<feature type="region of interest" description="Disordered" evidence="1">
    <location>
        <begin position="30"/>
        <end position="55"/>
    </location>
</feature>
<evidence type="ECO:0000256" key="2">
    <source>
        <dbReference type="SAM" id="SignalP"/>
    </source>
</evidence>
<comment type="caution">
    <text evidence="3">The sequence shown here is derived from an EMBL/GenBank/DDBJ whole genome shotgun (WGS) entry which is preliminary data.</text>
</comment>
<evidence type="ECO:0000313" key="3">
    <source>
        <dbReference type="EMBL" id="GMN28946.1"/>
    </source>
</evidence>
<keyword evidence="2" id="KW-0732">Signal</keyword>
<feature type="chain" id="PRO_5041677083" evidence="2">
    <location>
        <begin position="27"/>
        <end position="55"/>
    </location>
</feature>
<proteinExistence type="predicted"/>
<sequence length="55" mass="6226">MARKKLSFAWEVLLIMFTLLLVTATASRTPCDKSTDCVQPNDGPRGGNRRINIRY</sequence>
<reference evidence="3" key="1">
    <citation type="submission" date="2023-07" db="EMBL/GenBank/DDBJ databases">
        <title>draft genome sequence of fig (Ficus carica).</title>
        <authorList>
            <person name="Takahashi T."/>
            <person name="Nishimura K."/>
        </authorList>
    </citation>
    <scope>NUCLEOTIDE SEQUENCE</scope>
</reference>
<dbReference type="Proteomes" id="UP001187192">
    <property type="component" value="Unassembled WGS sequence"/>
</dbReference>
<dbReference type="EMBL" id="BTGU01004554">
    <property type="protein sequence ID" value="GMN28946.1"/>
    <property type="molecule type" value="Genomic_DNA"/>
</dbReference>
<organism evidence="3 4">
    <name type="scientific">Ficus carica</name>
    <name type="common">Common fig</name>
    <dbReference type="NCBI Taxonomy" id="3494"/>
    <lineage>
        <taxon>Eukaryota</taxon>
        <taxon>Viridiplantae</taxon>
        <taxon>Streptophyta</taxon>
        <taxon>Embryophyta</taxon>
        <taxon>Tracheophyta</taxon>
        <taxon>Spermatophyta</taxon>
        <taxon>Magnoliopsida</taxon>
        <taxon>eudicotyledons</taxon>
        <taxon>Gunneridae</taxon>
        <taxon>Pentapetalae</taxon>
        <taxon>rosids</taxon>
        <taxon>fabids</taxon>
        <taxon>Rosales</taxon>
        <taxon>Moraceae</taxon>
        <taxon>Ficeae</taxon>
        <taxon>Ficus</taxon>
    </lineage>
</organism>
<keyword evidence="4" id="KW-1185">Reference proteome</keyword>
<gene>
    <name evidence="3" type="ORF">TIFTF001_046283</name>
</gene>
<name>A0AA88CSY4_FICCA</name>
<accession>A0AA88CSY4</accession>
<protein>
    <submittedName>
        <fullName evidence="3">Uncharacterized protein</fullName>
    </submittedName>
</protein>
<evidence type="ECO:0000313" key="4">
    <source>
        <dbReference type="Proteomes" id="UP001187192"/>
    </source>
</evidence>
<evidence type="ECO:0000256" key="1">
    <source>
        <dbReference type="SAM" id="MobiDB-lite"/>
    </source>
</evidence>
<feature type="signal peptide" evidence="2">
    <location>
        <begin position="1"/>
        <end position="26"/>
    </location>
</feature>